<dbReference type="Pfam" id="PF08263">
    <property type="entry name" value="LRRNT_2"/>
    <property type="match status" value="1"/>
</dbReference>
<keyword evidence="4 10" id="KW-0732">Signal</keyword>
<dbReference type="STRING" id="3641.A0A061F0D7"/>
<evidence type="ECO:0000256" key="10">
    <source>
        <dbReference type="SAM" id="SignalP"/>
    </source>
</evidence>
<evidence type="ECO:0000256" key="7">
    <source>
        <dbReference type="ARBA" id="ARBA00023136"/>
    </source>
</evidence>
<evidence type="ECO:0000256" key="2">
    <source>
        <dbReference type="ARBA" id="ARBA00022614"/>
    </source>
</evidence>
<reference evidence="12 13" key="1">
    <citation type="journal article" date="2013" name="Genome Biol.">
        <title>The genome sequence of the most widely cultivated cacao type and its use to identify candidate genes regulating pod color.</title>
        <authorList>
            <person name="Motamayor J.C."/>
            <person name="Mockaitis K."/>
            <person name="Schmutz J."/>
            <person name="Haiminen N."/>
            <person name="Iii D.L."/>
            <person name="Cornejo O."/>
            <person name="Findley S.D."/>
            <person name="Zheng P."/>
            <person name="Utro F."/>
            <person name="Royaert S."/>
            <person name="Saski C."/>
            <person name="Jenkins J."/>
            <person name="Podicheti R."/>
            <person name="Zhao M."/>
            <person name="Scheffler B.E."/>
            <person name="Stack J.C."/>
            <person name="Feltus F.A."/>
            <person name="Mustiga G.M."/>
            <person name="Amores F."/>
            <person name="Phillips W."/>
            <person name="Marelli J.P."/>
            <person name="May G.D."/>
            <person name="Shapiro H."/>
            <person name="Ma J."/>
            <person name="Bustamante C.D."/>
            <person name="Schnell R.J."/>
            <person name="Main D."/>
            <person name="Gilbert D."/>
            <person name="Parida L."/>
            <person name="Kuhn D.N."/>
        </authorList>
    </citation>
    <scope>NUCLEOTIDE SEQUENCE [LARGE SCALE GENOMIC DNA]</scope>
    <source>
        <strain evidence="13">cv. Matina 1-6</strain>
    </source>
</reference>
<dbReference type="InParanoid" id="A0A061F0D7"/>
<evidence type="ECO:0000256" key="5">
    <source>
        <dbReference type="ARBA" id="ARBA00022737"/>
    </source>
</evidence>
<dbReference type="AlphaFoldDB" id="A0A061F0D7"/>
<keyword evidence="2" id="KW-0433">Leucine-rich repeat</keyword>
<name>A0A061F0D7_THECC</name>
<keyword evidence="5" id="KW-0677">Repeat</keyword>
<keyword evidence="13" id="KW-1185">Reference proteome</keyword>
<evidence type="ECO:0000256" key="1">
    <source>
        <dbReference type="ARBA" id="ARBA00004479"/>
    </source>
</evidence>
<evidence type="ECO:0000256" key="4">
    <source>
        <dbReference type="ARBA" id="ARBA00022729"/>
    </source>
</evidence>
<dbReference type="Gene3D" id="3.80.10.10">
    <property type="entry name" value="Ribonuclease Inhibitor"/>
    <property type="match status" value="1"/>
</dbReference>
<dbReference type="PANTHER" id="PTHR48063">
    <property type="entry name" value="LRR RECEPTOR-LIKE KINASE"/>
    <property type="match status" value="1"/>
</dbReference>
<feature type="chain" id="PRO_5001597722" description="Leucine-rich repeat-containing N-terminal plant-type domain-containing protein" evidence="10">
    <location>
        <begin position="23"/>
        <end position="131"/>
    </location>
</feature>
<keyword evidence="9" id="KW-0325">Glycoprotein</keyword>
<dbReference type="HOGENOM" id="CLU_1931339_0_0_1"/>
<dbReference type="Proteomes" id="UP000026915">
    <property type="component" value="Chromosome 5"/>
</dbReference>
<dbReference type="EMBL" id="CM001883">
    <property type="protein sequence ID" value="EOY10127.1"/>
    <property type="molecule type" value="Genomic_DNA"/>
</dbReference>
<sequence>MEKSRVLGLTLAALCVITSEYACNGSESNPATLFDFGNDLNDPENRLSSWQGSNSCQWQGCGCNNNNGAVVVIDPRKSYPVNSESSSRYGFWNLIGDISPSLLKLRYLEYLDSSLDTFNKLDYMEYSTKSW</sequence>
<evidence type="ECO:0000256" key="3">
    <source>
        <dbReference type="ARBA" id="ARBA00022692"/>
    </source>
</evidence>
<proteinExistence type="predicted"/>
<dbReference type="InterPro" id="IPR046956">
    <property type="entry name" value="RLP23-like"/>
</dbReference>
<comment type="subcellular location">
    <subcellularLocation>
        <location evidence="1">Membrane</location>
        <topology evidence="1">Single-pass type I membrane protein</topology>
    </subcellularLocation>
</comment>
<evidence type="ECO:0000256" key="6">
    <source>
        <dbReference type="ARBA" id="ARBA00022989"/>
    </source>
</evidence>
<evidence type="ECO:0000313" key="12">
    <source>
        <dbReference type="EMBL" id="EOY10127.1"/>
    </source>
</evidence>
<evidence type="ECO:0000256" key="9">
    <source>
        <dbReference type="ARBA" id="ARBA00023180"/>
    </source>
</evidence>
<accession>A0A061F0D7</accession>
<gene>
    <name evidence="12" type="ORF">TCM_025506</name>
</gene>
<protein>
    <recommendedName>
        <fullName evidence="11">Leucine-rich repeat-containing N-terminal plant-type domain-containing protein</fullName>
    </recommendedName>
</protein>
<dbReference type="GO" id="GO:0016020">
    <property type="term" value="C:membrane"/>
    <property type="evidence" value="ECO:0007669"/>
    <property type="project" value="UniProtKB-SubCell"/>
</dbReference>
<feature type="domain" description="Leucine-rich repeat-containing N-terminal plant-type" evidence="11">
    <location>
        <begin position="31"/>
        <end position="64"/>
    </location>
</feature>
<evidence type="ECO:0000256" key="8">
    <source>
        <dbReference type="ARBA" id="ARBA00023170"/>
    </source>
</evidence>
<evidence type="ECO:0000313" key="13">
    <source>
        <dbReference type="Proteomes" id="UP000026915"/>
    </source>
</evidence>
<dbReference type="InterPro" id="IPR032675">
    <property type="entry name" value="LRR_dom_sf"/>
</dbReference>
<evidence type="ECO:0000259" key="11">
    <source>
        <dbReference type="Pfam" id="PF08263"/>
    </source>
</evidence>
<dbReference type="eggNOG" id="KOG0619">
    <property type="taxonomic scope" value="Eukaryota"/>
</dbReference>
<keyword evidence="6" id="KW-1133">Transmembrane helix</keyword>
<dbReference type="PANTHER" id="PTHR48063:SF16">
    <property type="entry name" value="LRR RECEPTOR-LIKE SERINE_THREONINE-PROTEIN KINASE GSO1"/>
    <property type="match status" value="1"/>
</dbReference>
<keyword evidence="7" id="KW-0472">Membrane</keyword>
<feature type="signal peptide" evidence="10">
    <location>
        <begin position="1"/>
        <end position="22"/>
    </location>
</feature>
<dbReference type="InterPro" id="IPR013210">
    <property type="entry name" value="LRR_N_plant-typ"/>
</dbReference>
<dbReference type="Gramene" id="EOY10127">
    <property type="protein sequence ID" value="EOY10127"/>
    <property type="gene ID" value="TCM_025506"/>
</dbReference>
<keyword evidence="8" id="KW-0675">Receptor</keyword>
<organism evidence="12 13">
    <name type="scientific">Theobroma cacao</name>
    <name type="common">Cacao</name>
    <name type="synonym">Cocoa</name>
    <dbReference type="NCBI Taxonomy" id="3641"/>
    <lineage>
        <taxon>Eukaryota</taxon>
        <taxon>Viridiplantae</taxon>
        <taxon>Streptophyta</taxon>
        <taxon>Embryophyta</taxon>
        <taxon>Tracheophyta</taxon>
        <taxon>Spermatophyta</taxon>
        <taxon>Magnoliopsida</taxon>
        <taxon>eudicotyledons</taxon>
        <taxon>Gunneridae</taxon>
        <taxon>Pentapetalae</taxon>
        <taxon>rosids</taxon>
        <taxon>malvids</taxon>
        <taxon>Malvales</taxon>
        <taxon>Malvaceae</taxon>
        <taxon>Byttnerioideae</taxon>
        <taxon>Theobroma</taxon>
    </lineage>
</organism>
<keyword evidence="3" id="KW-0812">Transmembrane</keyword>